<organism evidence="1 2">
    <name type="scientific">Prevotella corporis</name>
    <dbReference type="NCBI Taxonomy" id="28128"/>
    <lineage>
        <taxon>Bacteria</taxon>
        <taxon>Pseudomonadati</taxon>
        <taxon>Bacteroidota</taxon>
        <taxon>Bacteroidia</taxon>
        <taxon>Bacteroidales</taxon>
        <taxon>Prevotellaceae</taxon>
        <taxon>Prevotella</taxon>
    </lineage>
</organism>
<gene>
    <name evidence="1" type="ORF">HMPREF3226_00711</name>
</gene>
<dbReference type="PATRIC" id="fig|28128.5.peg.718"/>
<dbReference type="STRING" id="28128.HMPREF3226_00711"/>
<reference evidence="2" key="1">
    <citation type="submission" date="2016-01" db="EMBL/GenBank/DDBJ databases">
        <authorList>
            <person name="Mitreva M."/>
            <person name="Pepin K.H."/>
            <person name="Mihindukulasuriya K.A."/>
            <person name="Fulton R."/>
            <person name="Fronick C."/>
            <person name="O'Laughlin M."/>
            <person name="Miner T."/>
            <person name="Herter B."/>
            <person name="Rosa B.A."/>
            <person name="Cordes M."/>
            <person name="Tomlinson C."/>
            <person name="Wollam A."/>
            <person name="Palsikar V.B."/>
            <person name="Mardis E.R."/>
            <person name="Wilson R.K."/>
        </authorList>
    </citation>
    <scope>NUCLEOTIDE SEQUENCE [LARGE SCALE GENOMIC DNA]</scope>
    <source>
        <strain evidence="2">MJR7716</strain>
    </source>
</reference>
<accession>A0A133QHK6</accession>
<comment type="caution">
    <text evidence="1">The sequence shown here is derived from an EMBL/GenBank/DDBJ whole genome shotgun (WGS) entry which is preliminary data.</text>
</comment>
<protein>
    <submittedName>
        <fullName evidence="1">Uncharacterized protein</fullName>
    </submittedName>
</protein>
<name>A0A133QHK6_9BACT</name>
<evidence type="ECO:0000313" key="2">
    <source>
        <dbReference type="Proteomes" id="UP000070533"/>
    </source>
</evidence>
<evidence type="ECO:0000313" key="1">
    <source>
        <dbReference type="EMBL" id="KXA42354.1"/>
    </source>
</evidence>
<keyword evidence="2" id="KW-1185">Reference proteome</keyword>
<dbReference type="AlphaFoldDB" id="A0A133QHK6"/>
<sequence length="62" mass="7153">MKSWLNALKVFQRPIGSDECKIFSALLLDTSAFESQKMNFRIAKGELSPRHSSPFIDQNLFY</sequence>
<proteinExistence type="predicted"/>
<dbReference type="Proteomes" id="UP000070533">
    <property type="component" value="Unassembled WGS sequence"/>
</dbReference>
<dbReference type="EMBL" id="LRQG01000037">
    <property type="protein sequence ID" value="KXA42354.1"/>
    <property type="molecule type" value="Genomic_DNA"/>
</dbReference>